<protein>
    <submittedName>
        <fullName evidence="4">DnaJ domain-containing protein</fullName>
    </submittedName>
</protein>
<dbReference type="eggNOG" id="arCOG02846">
    <property type="taxonomic scope" value="Archaea"/>
</dbReference>
<dbReference type="Pfam" id="PF00226">
    <property type="entry name" value="DnaJ"/>
    <property type="match status" value="1"/>
</dbReference>
<sequence length="454" mass="46615">MTEDFYDLLEIPPDASQDEIKEAYRDQVRVYHPDVNDDDRAQAQFTAVKTAYDILGDPVERQAYDRLGHEEYVAKRTSGLPSPDVWKSDSDDDEDDEDESGTELSYSESESETESESASASASASTASSTAAADDSAATVSGSTTGRSATTGAAGSRASTSAAGAASAGTATDSSSATGTGTGAKTGPGTGSGSSGPSGAATGESERGPGRASGTGTETRTGTADSGPANPLVRWWRRQNFSLPLIWLSVLVYAVGLGHFGRENGAALGSLWADVRGVGTDPAGLWALLSESRHGIDTTVAFVRGVEFVTPPLAPTPWYAALAGVVALALACLVGVRLVRREAAERWDPVTIDETIVVALAVTAATGLVGGPLLAGATLMPLLFGVIVRHTRRGPGWTPSYLYVLPVLAPLVGLGAAAAGVASLPADLAAFVVLPLAGALGLPLRATIRKHFGR</sequence>
<evidence type="ECO:0000313" key="4">
    <source>
        <dbReference type="EMBL" id="SEV86508.1"/>
    </source>
</evidence>
<keyword evidence="2" id="KW-0472">Membrane</keyword>
<dbReference type="RefSeq" id="WP_049990771.1">
    <property type="nucleotide sequence ID" value="NZ_FOIS01000001.1"/>
</dbReference>
<feature type="transmembrane region" description="Helical" evidence="2">
    <location>
        <begin position="428"/>
        <end position="448"/>
    </location>
</feature>
<keyword evidence="2" id="KW-0812">Transmembrane</keyword>
<keyword evidence="2" id="KW-1133">Transmembrane helix</keyword>
<dbReference type="Proteomes" id="UP000183275">
    <property type="component" value="Unassembled WGS sequence"/>
</dbReference>
<dbReference type="PANTHER" id="PTHR43096:SF58">
    <property type="entry name" value="CHAPERONE DNAJ-DOMAIN SUPERFAMILY PROTEIN"/>
    <property type="match status" value="1"/>
</dbReference>
<name>A0A1I0MEG5_9EURY</name>
<feature type="transmembrane region" description="Helical" evidence="2">
    <location>
        <begin position="318"/>
        <end position="338"/>
    </location>
</feature>
<feature type="domain" description="J" evidence="3">
    <location>
        <begin position="4"/>
        <end position="68"/>
    </location>
</feature>
<evidence type="ECO:0000259" key="3">
    <source>
        <dbReference type="PROSITE" id="PS50076"/>
    </source>
</evidence>
<dbReference type="PROSITE" id="PS50076">
    <property type="entry name" value="DNAJ_2"/>
    <property type="match status" value="1"/>
</dbReference>
<organism evidence="4 5">
    <name type="scientific">Natrinema salifodinae</name>
    <dbReference type="NCBI Taxonomy" id="1202768"/>
    <lineage>
        <taxon>Archaea</taxon>
        <taxon>Methanobacteriati</taxon>
        <taxon>Methanobacteriota</taxon>
        <taxon>Stenosarchaea group</taxon>
        <taxon>Halobacteria</taxon>
        <taxon>Halobacteriales</taxon>
        <taxon>Natrialbaceae</taxon>
        <taxon>Natrinema</taxon>
    </lineage>
</organism>
<feature type="transmembrane region" description="Helical" evidence="2">
    <location>
        <begin position="241"/>
        <end position="261"/>
    </location>
</feature>
<dbReference type="EMBL" id="FOIS01000001">
    <property type="protein sequence ID" value="SEV86508.1"/>
    <property type="molecule type" value="Genomic_DNA"/>
</dbReference>
<evidence type="ECO:0000256" key="1">
    <source>
        <dbReference type="SAM" id="MobiDB-lite"/>
    </source>
</evidence>
<feature type="region of interest" description="Disordered" evidence="1">
    <location>
        <begin position="74"/>
        <end position="230"/>
    </location>
</feature>
<dbReference type="STRING" id="1202768.SAMN05216285_0843"/>
<dbReference type="SUPFAM" id="SSF46565">
    <property type="entry name" value="Chaperone J-domain"/>
    <property type="match status" value="1"/>
</dbReference>
<dbReference type="SMART" id="SM00271">
    <property type="entry name" value="DnaJ"/>
    <property type="match status" value="1"/>
</dbReference>
<gene>
    <name evidence="4" type="ORF">SAMN05216285_0843</name>
</gene>
<feature type="compositionally biased region" description="Acidic residues" evidence="1">
    <location>
        <begin position="90"/>
        <end position="101"/>
    </location>
</feature>
<dbReference type="GO" id="GO:0051082">
    <property type="term" value="F:unfolded protein binding"/>
    <property type="evidence" value="ECO:0007669"/>
    <property type="project" value="TreeGrafter"/>
</dbReference>
<feature type="compositionally biased region" description="Low complexity" evidence="1">
    <location>
        <begin position="116"/>
        <end position="179"/>
    </location>
</feature>
<evidence type="ECO:0000313" key="5">
    <source>
        <dbReference type="Proteomes" id="UP000183275"/>
    </source>
</evidence>
<dbReference type="PRINTS" id="PR00625">
    <property type="entry name" value="JDOMAIN"/>
</dbReference>
<dbReference type="CDD" id="cd06257">
    <property type="entry name" value="DnaJ"/>
    <property type="match status" value="1"/>
</dbReference>
<feature type="compositionally biased region" description="Polar residues" evidence="1">
    <location>
        <begin position="214"/>
        <end position="224"/>
    </location>
</feature>
<dbReference type="PROSITE" id="PS00636">
    <property type="entry name" value="DNAJ_1"/>
    <property type="match status" value="1"/>
</dbReference>
<dbReference type="OrthoDB" id="11397at2157"/>
<feature type="compositionally biased region" description="Gly residues" evidence="1">
    <location>
        <begin position="180"/>
        <end position="196"/>
    </location>
</feature>
<dbReference type="InterPro" id="IPR018253">
    <property type="entry name" value="DnaJ_domain_CS"/>
</dbReference>
<evidence type="ECO:0000256" key="2">
    <source>
        <dbReference type="SAM" id="Phobius"/>
    </source>
</evidence>
<feature type="transmembrane region" description="Helical" evidence="2">
    <location>
        <begin position="401"/>
        <end position="422"/>
    </location>
</feature>
<keyword evidence="5" id="KW-1185">Reference proteome</keyword>
<reference evidence="5" key="1">
    <citation type="submission" date="2016-10" db="EMBL/GenBank/DDBJ databases">
        <authorList>
            <person name="Varghese N."/>
        </authorList>
    </citation>
    <scope>NUCLEOTIDE SEQUENCE [LARGE SCALE GENOMIC DNA]</scope>
    <source>
        <strain evidence="5">CGMCC 1.12284</strain>
    </source>
</reference>
<dbReference type="GO" id="GO:0042026">
    <property type="term" value="P:protein refolding"/>
    <property type="evidence" value="ECO:0007669"/>
    <property type="project" value="TreeGrafter"/>
</dbReference>
<dbReference type="Gene3D" id="1.10.287.110">
    <property type="entry name" value="DnaJ domain"/>
    <property type="match status" value="1"/>
</dbReference>
<feature type="transmembrane region" description="Helical" evidence="2">
    <location>
        <begin position="350"/>
        <end position="367"/>
    </location>
</feature>
<dbReference type="AlphaFoldDB" id="A0A1I0MEG5"/>
<accession>A0A1I0MEG5</accession>
<dbReference type="GO" id="GO:0005737">
    <property type="term" value="C:cytoplasm"/>
    <property type="evidence" value="ECO:0007669"/>
    <property type="project" value="TreeGrafter"/>
</dbReference>
<dbReference type="InterPro" id="IPR001623">
    <property type="entry name" value="DnaJ_domain"/>
</dbReference>
<dbReference type="InterPro" id="IPR036869">
    <property type="entry name" value="J_dom_sf"/>
</dbReference>
<proteinExistence type="predicted"/>
<dbReference type="PANTHER" id="PTHR43096">
    <property type="entry name" value="DNAJ HOMOLOG 1, MITOCHONDRIAL-RELATED"/>
    <property type="match status" value="1"/>
</dbReference>